<evidence type="ECO:0000313" key="2">
    <source>
        <dbReference type="Proteomes" id="UP001497680"/>
    </source>
</evidence>
<reference evidence="1 2" key="1">
    <citation type="journal article" date="2022" name="New Phytol.">
        <title>Ecological generalism drives hyperdiversity of secondary metabolite gene clusters in xylarialean endophytes.</title>
        <authorList>
            <person name="Franco M.E.E."/>
            <person name="Wisecaver J.H."/>
            <person name="Arnold A.E."/>
            <person name="Ju Y.M."/>
            <person name="Slot J.C."/>
            <person name="Ahrendt S."/>
            <person name="Moore L.P."/>
            <person name="Eastman K.E."/>
            <person name="Scott K."/>
            <person name="Konkel Z."/>
            <person name="Mondo S.J."/>
            <person name="Kuo A."/>
            <person name="Hayes R.D."/>
            <person name="Haridas S."/>
            <person name="Andreopoulos B."/>
            <person name="Riley R."/>
            <person name="LaButti K."/>
            <person name="Pangilinan J."/>
            <person name="Lipzen A."/>
            <person name="Amirebrahimi M."/>
            <person name="Yan J."/>
            <person name="Adam C."/>
            <person name="Keymanesh K."/>
            <person name="Ng V."/>
            <person name="Louie K."/>
            <person name="Northen T."/>
            <person name="Drula E."/>
            <person name="Henrissat B."/>
            <person name="Hsieh H.M."/>
            <person name="Youens-Clark K."/>
            <person name="Lutzoni F."/>
            <person name="Miadlikowska J."/>
            <person name="Eastwood D.C."/>
            <person name="Hamelin R.C."/>
            <person name="Grigoriev I.V."/>
            <person name="U'Ren J.M."/>
        </authorList>
    </citation>
    <scope>NUCLEOTIDE SEQUENCE [LARGE SCALE GENOMIC DNA]</scope>
    <source>
        <strain evidence="1 2">ER1909</strain>
    </source>
</reference>
<gene>
    <name evidence="1" type="ORF">F4821DRAFT_227028</name>
</gene>
<keyword evidence="2" id="KW-1185">Reference proteome</keyword>
<protein>
    <submittedName>
        <fullName evidence="1">FMN-linked oxidoreductase</fullName>
    </submittedName>
</protein>
<sequence>MSEGKVVQADQAPVAGEPCSTEKNLINHGAPNVPFFTPVQDPPAGTPWDVQPEGSLFSPLKINGMEIHNRIIVSPMCQYSAKDGYMTMWHHVHLGSFAARGVGLVLTEATAVSPEGRISPQDLGLWEDGQIEPLKKIVDFAHSQGVKFGVQLAHAGRKASTVAPWIDRKAAARDQSEGWPTKVIAPSPEAYSAQTLVPKEATIEDIEKFKKDWVAAIRRALKAGVDTIEVHGAHGYLLNEFLSPSSNKRTDAYGGSFENRTRLFLEAVDLLKAEVPPEFPVMVRIPATDYLEHDPATPQWGIDDAVALAKLLAARGVHFLDVTGGGTDARQKIAAAPGYQVPYAASVKRAVAGTGTLVGTVGEITSGAQAQGILSDGSADAVIVGRAFLKDPDLVWHWADELDVDIHVASQYGWGFGMTRTHRHKRH</sequence>
<evidence type="ECO:0000313" key="1">
    <source>
        <dbReference type="EMBL" id="KAI6091372.1"/>
    </source>
</evidence>
<proteinExistence type="predicted"/>
<name>A0ACC0DF98_9PEZI</name>
<accession>A0ACC0DF98</accession>
<dbReference type="EMBL" id="MU394287">
    <property type="protein sequence ID" value="KAI6091372.1"/>
    <property type="molecule type" value="Genomic_DNA"/>
</dbReference>
<comment type="caution">
    <text evidence="1">The sequence shown here is derived from an EMBL/GenBank/DDBJ whole genome shotgun (WGS) entry which is preliminary data.</text>
</comment>
<organism evidence="1 2">
    <name type="scientific">Hypoxylon rubiginosum</name>
    <dbReference type="NCBI Taxonomy" id="110542"/>
    <lineage>
        <taxon>Eukaryota</taxon>
        <taxon>Fungi</taxon>
        <taxon>Dikarya</taxon>
        <taxon>Ascomycota</taxon>
        <taxon>Pezizomycotina</taxon>
        <taxon>Sordariomycetes</taxon>
        <taxon>Xylariomycetidae</taxon>
        <taxon>Xylariales</taxon>
        <taxon>Hypoxylaceae</taxon>
        <taxon>Hypoxylon</taxon>
    </lineage>
</organism>
<dbReference type="Proteomes" id="UP001497680">
    <property type="component" value="Unassembled WGS sequence"/>
</dbReference>